<dbReference type="Proteomes" id="UP000243499">
    <property type="component" value="Chromosome 1"/>
</dbReference>
<proteinExistence type="predicted"/>
<sequence length="115" mass="12805">MPHRPGLHFYCAIGLPLGNRMRKSIPNVLINPIRWLKDVVEAVGGTTPIVQIEVVRQRHFKQVHISFQVPVRNIDFIMIAPGEAIPVVSIDAVGGVAPNYVTYERLAVEACLQQL</sequence>
<dbReference type="AlphaFoldDB" id="A0A2T8KVT3"/>
<name>A0A2T8KVT3_9POAL</name>
<evidence type="ECO:0000313" key="1">
    <source>
        <dbReference type="EMBL" id="PVH66286.1"/>
    </source>
</evidence>
<protein>
    <submittedName>
        <fullName evidence="1">Uncharacterized protein</fullName>
    </submittedName>
</protein>
<gene>
    <name evidence="1" type="ORF">PAHAL_1G195300</name>
</gene>
<dbReference type="Gramene" id="PVH66286">
    <property type="protein sequence ID" value="PVH66286"/>
    <property type="gene ID" value="PAHAL_1G195300"/>
</dbReference>
<accession>A0A2T8KVT3</accession>
<organism evidence="1">
    <name type="scientific">Panicum hallii</name>
    <dbReference type="NCBI Taxonomy" id="206008"/>
    <lineage>
        <taxon>Eukaryota</taxon>
        <taxon>Viridiplantae</taxon>
        <taxon>Streptophyta</taxon>
        <taxon>Embryophyta</taxon>
        <taxon>Tracheophyta</taxon>
        <taxon>Spermatophyta</taxon>
        <taxon>Magnoliopsida</taxon>
        <taxon>Liliopsida</taxon>
        <taxon>Poales</taxon>
        <taxon>Poaceae</taxon>
        <taxon>PACMAD clade</taxon>
        <taxon>Panicoideae</taxon>
        <taxon>Panicodae</taxon>
        <taxon>Paniceae</taxon>
        <taxon>Panicinae</taxon>
        <taxon>Panicum</taxon>
        <taxon>Panicum sect. Panicum</taxon>
    </lineage>
</organism>
<reference evidence="1" key="1">
    <citation type="submission" date="2018-04" db="EMBL/GenBank/DDBJ databases">
        <title>WGS assembly of Panicum hallii.</title>
        <authorList>
            <person name="Lovell J."/>
            <person name="Jenkins J."/>
            <person name="Lowry D."/>
            <person name="Mamidi S."/>
            <person name="Sreedasyam A."/>
            <person name="Weng X."/>
            <person name="Barry K."/>
            <person name="Bonette J."/>
            <person name="Campitelli B."/>
            <person name="Daum C."/>
            <person name="Gordon S."/>
            <person name="Gould B."/>
            <person name="Lipzen A."/>
            <person name="Macqueen A."/>
            <person name="Palacio-Mejia J."/>
            <person name="Plott C."/>
            <person name="Shakirov E."/>
            <person name="Shu S."/>
            <person name="Yoshinaga Y."/>
            <person name="Zane M."/>
            <person name="Rokhsar D."/>
            <person name="Grimwood J."/>
            <person name="Schmutz J."/>
            <person name="Juenger T."/>
        </authorList>
    </citation>
    <scope>NUCLEOTIDE SEQUENCE [LARGE SCALE GENOMIC DNA]</scope>
    <source>
        <strain evidence="1">FIL2</strain>
    </source>
</reference>
<dbReference type="EMBL" id="CM008046">
    <property type="protein sequence ID" value="PVH66286.1"/>
    <property type="molecule type" value="Genomic_DNA"/>
</dbReference>